<dbReference type="PANTHER" id="PTHR42920">
    <property type="entry name" value="OS03G0707200 PROTEIN-RELATED"/>
    <property type="match status" value="1"/>
</dbReference>
<keyword evidence="4 6" id="KW-1133">Transmembrane helix</keyword>
<evidence type="ECO:0000313" key="8">
    <source>
        <dbReference type="EMBL" id="PVZ68454.1"/>
    </source>
</evidence>
<evidence type="ECO:0000256" key="5">
    <source>
        <dbReference type="ARBA" id="ARBA00023136"/>
    </source>
</evidence>
<dbReference type="EMBL" id="QDDL01000005">
    <property type="protein sequence ID" value="PVZ68454.1"/>
    <property type="molecule type" value="Genomic_DNA"/>
</dbReference>
<feature type="transmembrane region" description="Helical" evidence="6">
    <location>
        <begin position="149"/>
        <end position="169"/>
    </location>
</feature>
<comment type="subcellular location">
    <subcellularLocation>
        <location evidence="1">Cell membrane</location>
        <topology evidence="1">Multi-pass membrane protein</topology>
    </subcellularLocation>
</comment>
<gene>
    <name evidence="8" type="ORF">DC094_14155</name>
</gene>
<feature type="domain" description="EamA" evidence="7">
    <location>
        <begin position="6"/>
        <end position="137"/>
    </location>
</feature>
<accession>A0A2V1GTW2</accession>
<feature type="transmembrane region" description="Helical" evidence="6">
    <location>
        <begin position="121"/>
        <end position="137"/>
    </location>
</feature>
<dbReference type="GO" id="GO:0005886">
    <property type="term" value="C:plasma membrane"/>
    <property type="evidence" value="ECO:0007669"/>
    <property type="project" value="UniProtKB-SubCell"/>
</dbReference>
<organism evidence="8 9">
    <name type="scientific">Pelagibaculum spongiae</name>
    <dbReference type="NCBI Taxonomy" id="2080658"/>
    <lineage>
        <taxon>Bacteria</taxon>
        <taxon>Pseudomonadati</taxon>
        <taxon>Pseudomonadota</taxon>
        <taxon>Gammaproteobacteria</taxon>
        <taxon>Oceanospirillales</taxon>
        <taxon>Pelagibaculum</taxon>
    </lineage>
</organism>
<dbReference type="OrthoDB" id="9804865at2"/>
<name>A0A2V1GTW2_9GAMM</name>
<feature type="transmembrane region" description="Helical" evidence="6">
    <location>
        <begin position="96"/>
        <end position="115"/>
    </location>
</feature>
<feature type="transmembrane region" description="Helical" evidence="6">
    <location>
        <begin position="264"/>
        <end position="284"/>
    </location>
</feature>
<evidence type="ECO:0000256" key="4">
    <source>
        <dbReference type="ARBA" id="ARBA00022989"/>
    </source>
</evidence>
<feature type="domain" description="EamA" evidence="7">
    <location>
        <begin position="146"/>
        <end position="278"/>
    </location>
</feature>
<feature type="transmembrane region" description="Helical" evidence="6">
    <location>
        <begin position="235"/>
        <end position="257"/>
    </location>
</feature>
<comment type="caution">
    <text evidence="8">The sequence shown here is derived from an EMBL/GenBank/DDBJ whole genome shotgun (WGS) entry which is preliminary data.</text>
</comment>
<evidence type="ECO:0000313" key="9">
    <source>
        <dbReference type="Proteomes" id="UP000244906"/>
    </source>
</evidence>
<feature type="transmembrane region" description="Helical" evidence="6">
    <location>
        <begin position="65"/>
        <end position="84"/>
    </location>
</feature>
<dbReference type="PANTHER" id="PTHR42920:SF5">
    <property type="entry name" value="EAMA DOMAIN-CONTAINING PROTEIN"/>
    <property type="match status" value="1"/>
</dbReference>
<feature type="transmembrane region" description="Helical" evidence="6">
    <location>
        <begin position="175"/>
        <end position="196"/>
    </location>
</feature>
<dbReference type="InterPro" id="IPR037185">
    <property type="entry name" value="EmrE-like"/>
</dbReference>
<keyword evidence="5 6" id="KW-0472">Membrane</keyword>
<feature type="transmembrane region" description="Helical" evidence="6">
    <location>
        <begin position="36"/>
        <end position="53"/>
    </location>
</feature>
<evidence type="ECO:0000256" key="3">
    <source>
        <dbReference type="ARBA" id="ARBA00022692"/>
    </source>
</evidence>
<feature type="transmembrane region" description="Helical" evidence="6">
    <location>
        <begin position="6"/>
        <end position="24"/>
    </location>
</feature>
<dbReference type="SUPFAM" id="SSF103481">
    <property type="entry name" value="Multidrug resistance efflux transporter EmrE"/>
    <property type="match status" value="2"/>
</dbReference>
<evidence type="ECO:0000259" key="7">
    <source>
        <dbReference type="Pfam" id="PF00892"/>
    </source>
</evidence>
<dbReference type="Proteomes" id="UP000244906">
    <property type="component" value="Unassembled WGS sequence"/>
</dbReference>
<dbReference type="Gene3D" id="1.10.3730.20">
    <property type="match status" value="1"/>
</dbReference>
<proteinExistence type="predicted"/>
<dbReference type="AlphaFoldDB" id="A0A2V1GTW2"/>
<keyword evidence="9" id="KW-1185">Reference proteome</keyword>
<protein>
    <submittedName>
        <fullName evidence="8">EamA family transporter</fullName>
    </submittedName>
</protein>
<evidence type="ECO:0000256" key="6">
    <source>
        <dbReference type="SAM" id="Phobius"/>
    </source>
</evidence>
<sequence>MQSDAILMLTAAIWGFAFVAQRVGMEHLGPFSFNGIRFLMGSLALLPLLWLLPDKKPHPTSTPKGVWFGGLALGLLLFCGASLQQVGLQYTTAGKAGFITGLYIVLVPVIGLFFAQKTRSITWFGALIALAGLYFLTIEKGSGINKGDVLELIGSVFWAAHVLLVGWLAPKHNTLTLSSIQFAVCGVLSLAVALPLETITIDAIGKSWLPLAYAGLMSTAIAYTLQIVGQKKAPAAHASIILSLEAVFAVLGGWLLLDEHLTERALIGCGLMMAGMLISQDLFFKKNRAKPSV</sequence>
<reference evidence="8 9" key="1">
    <citation type="submission" date="2018-04" db="EMBL/GenBank/DDBJ databases">
        <title>Thalassorhabdus spongiae gen. nov., sp. nov., isolated from a marine sponge in South-West Iceland.</title>
        <authorList>
            <person name="Knobloch S."/>
            <person name="Daussin A."/>
            <person name="Johannsson R."/>
            <person name="Marteinsson V.T."/>
        </authorList>
    </citation>
    <scope>NUCLEOTIDE SEQUENCE [LARGE SCALE GENOMIC DNA]</scope>
    <source>
        <strain evidence="8 9">Hp12</strain>
    </source>
</reference>
<evidence type="ECO:0000256" key="1">
    <source>
        <dbReference type="ARBA" id="ARBA00004651"/>
    </source>
</evidence>
<keyword evidence="2" id="KW-1003">Cell membrane</keyword>
<keyword evidence="3 6" id="KW-0812">Transmembrane</keyword>
<evidence type="ECO:0000256" key="2">
    <source>
        <dbReference type="ARBA" id="ARBA00022475"/>
    </source>
</evidence>
<dbReference type="Pfam" id="PF00892">
    <property type="entry name" value="EamA"/>
    <property type="match status" value="2"/>
</dbReference>
<feature type="transmembrane region" description="Helical" evidence="6">
    <location>
        <begin position="208"/>
        <end position="229"/>
    </location>
</feature>
<dbReference type="InterPro" id="IPR000620">
    <property type="entry name" value="EamA_dom"/>
</dbReference>
<dbReference type="InterPro" id="IPR051258">
    <property type="entry name" value="Diverse_Substrate_Transporter"/>
</dbReference>